<evidence type="ECO:0000313" key="2">
    <source>
        <dbReference type="EMBL" id="CCC90131.1"/>
    </source>
</evidence>
<keyword evidence="1" id="KW-0472">Membrane</keyword>
<keyword evidence="1" id="KW-0812">Transmembrane</keyword>
<dbReference type="AlphaFoldDB" id="G0UL76"/>
<accession>G0UL76</accession>
<sequence length="113" mass="13016">MCAIHFPSFFSFSSGFSFFGYMFTTNHFFDIIYQLLERGHTLPTSACVHTKIFGVVSAPSFLVTLFVLLVDYRSLTVRCPRCRGCSFKPPQTSFFFCLCTFSCMFSFRRCLTI</sequence>
<feature type="transmembrane region" description="Helical" evidence="1">
    <location>
        <begin position="16"/>
        <end position="36"/>
    </location>
</feature>
<reference evidence="2" key="1">
    <citation type="journal article" date="2012" name="Proc. Natl. Acad. Sci. U.S.A.">
        <title>Antigenic diversity is generated by distinct evolutionary mechanisms in African trypanosome species.</title>
        <authorList>
            <person name="Jackson A.P."/>
            <person name="Berry A."/>
            <person name="Aslett M."/>
            <person name="Allison H.C."/>
            <person name="Burton P."/>
            <person name="Vavrova-Anderson J."/>
            <person name="Brown R."/>
            <person name="Browne H."/>
            <person name="Corton N."/>
            <person name="Hauser H."/>
            <person name="Gamble J."/>
            <person name="Gilderthorp R."/>
            <person name="Marcello L."/>
            <person name="McQuillan J."/>
            <person name="Otto T.D."/>
            <person name="Quail M.A."/>
            <person name="Sanders M.J."/>
            <person name="van Tonder A."/>
            <person name="Ginger M.L."/>
            <person name="Field M.C."/>
            <person name="Barry J.D."/>
            <person name="Hertz-Fowler C."/>
            <person name="Berriman M."/>
        </authorList>
    </citation>
    <scope>NUCLEOTIDE SEQUENCE</scope>
    <source>
        <strain evidence="2">IL3000</strain>
    </source>
</reference>
<protein>
    <submittedName>
        <fullName evidence="2">Uncharacterized protein</fullName>
    </submittedName>
</protein>
<evidence type="ECO:0000256" key="1">
    <source>
        <dbReference type="SAM" id="Phobius"/>
    </source>
</evidence>
<name>G0UL76_TRYCI</name>
<proteinExistence type="predicted"/>
<gene>
    <name evidence="2" type="ORF">TCIL3000_4_2210</name>
</gene>
<keyword evidence="1" id="KW-1133">Transmembrane helix</keyword>
<feature type="transmembrane region" description="Helical" evidence="1">
    <location>
        <begin position="48"/>
        <end position="70"/>
    </location>
</feature>
<dbReference type="EMBL" id="HE575317">
    <property type="protein sequence ID" value="CCC90131.1"/>
    <property type="molecule type" value="Genomic_DNA"/>
</dbReference>
<organism evidence="2">
    <name type="scientific">Trypanosoma congolense (strain IL3000)</name>
    <dbReference type="NCBI Taxonomy" id="1068625"/>
    <lineage>
        <taxon>Eukaryota</taxon>
        <taxon>Discoba</taxon>
        <taxon>Euglenozoa</taxon>
        <taxon>Kinetoplastea</taxon>
        <taxon>Metakinetoplastina</taxon>
        <taxon>Trypanosomatida</taxon>
        <taxon>Trypanosomatidae</taxon>
        <taxon>Trypanosoma</taxon>
        <taxon>Nannomonas</taxon>
    </lineage>
</organism>